<evidence type="ECO:0000259" key="6">
    <source>
        <dbReference type="PROSITE" id="PS50893"/>
    </source>
</evidence>
<name>A0A8J6TK41_9BACT</name>
<dbReference type="Gene3D" id="3.40.50.300">
    <property type="entry name" value="P-loop containing nucleotide triphosphate hydrolases"/>
    <property type="match status" value="1"/>
</dbReference>
<dbReference type="AlphaFoldDB" id="A0A8J6TK41"/>
<feature type="domain" description="ABC transporter" evidence="6">
    <location>
        <begin position="12"/>
        <end position="241"/>
    </location>
</feature>
<organism evidence="7 8">
    <name type="scientific">Candidatus Desulfatibia profunda</name>
    <dbReference type="NCBI Taxonomy" id="2841695"/>
    <lineage>
        <taxon>Bacteria</taxon>
        <taxon>Pseudomonadati</taxon>
        <taxon>Thermodesulfobacteriota</taxon>
        <taxon>Desulfobacteria</taxon>
        <taxon>Desulfobacterales</taxon>
        <taxon>Desulfobacterales incertae sedis</taxon>
        <taxon>Candidatus Desulfatibia</taxon>
    </lineage>
</organism>
<dbReference type="SMART" id="SM00382">
    <property type="entry name" value="AAA"/>
    <property type="match status" value="1"/>
</dbReference>
<dbReference type="InterPro" id="IPR050763">
    <property type="entry name" value="ABC_transporter_ATP-binding"/>
</dbReference>
<dbReference type="InterPro" id="IPR003439">
    <property type="entry name" value="ABC_transporter-like_ATP-bd"/>
</dbReference>
<accession>A0A8J6TK41</accession>
<dbReference type="InterPro" id="IPR027417">
    <property type="entry name" value="P-loop_NTPase"/>
</dbReference>
<dbReference type="Proteomes" id="UP000603434">
    <property type="component" value="Unassembled WGS sequence"/>
</dbReference>
<evidence type="ECO:0000256" key="4">
    <source>
        <dbReference type="ARBA" id="ARBA00022741"/>
    </source>
</evidence>
<dbReference type="SUPFAM" id="SSF52540">
    <property type="entry name" value="P-loop containing nucleoside triphosphate hydrolases"/>
    <property type="match status" value="1"/>
</dbReference>
<evidence type="ECO:0000256" key="3">
    <source>
        <dbReference type="ARBA" id="ARBA00022458"/>
    </source>
</evidence>
<protein>
    <submittedName>
        <fullName evidence="7">ABC transporter ATP-binding protein</fullName>
    </submittedName>
</protein>
<proteinExistence type="inferred from homology"/>
<dbReference type="PANTHER" id="PTHR42711">
    <property type="entry name" value="ABC TRANSPORTER ATP-BINDING PROTEIN"/>
    <property type="match status" value="1"/>
</dbReference>
<keyword evidence="2" id="KW-0813">Transport</keyword>
<reference evidence="7 8" key="1">
    <citation type="submission" date="2020-08" db="EMBL/GenBank/DDBJ databases">
        <title>Bridging the membrane lipid divide: bacteria of the FCB group superphylum have the potential to synthesize archaeal ether lipids.</title>
        <authorList>
            <person name="Villanueva L."/>
            <person name="Von Meijenfeldt F.A.B."/>
            <person name="Westbye A.B."/>
            <person name="Yadav S."/>
            <person name="Hopmans E.C."/>
            <person name="Dutilh B.E."/>
            <person name="Sinninghe Damste J.S."/>
        </authorList>
    </citation>
    <scope>NUCLEOTIDE SEQUENCE [LARGE SCALE GENOMIC DNA]</scope>
    <source>
        <strain evidence="7">NIOZ-UU30</strain>
    </source>
</reference>
<dbReference type="Pfam" id="PF00005">
    <property type="entry name" value="ABC_tran"/>
    <property type="match status" value="1"/>
</dbReference>
<dbReference type="EMBL" id="JACNJH010000037">
    <property type="protein sequence ID" value="MBC8359904.1"/>
    <property type="molecule type" value="Genomic_DNA"/>
</dbReference>
<dbReference type="PROSITE" id="PS50893">
    <property type="entry name" value="ABC_TRANSPORTER_2"/>
    <property type="match status" value="1"/>
</dbReference>
<gene>
    <name evidence="7" type="ORF">H8E23_00715</name>
</gene>
<comment type="caution">
    <text evidence="7">The sequence shown here is derived from an EMBL/GenBank/DDBJ whole genome shotgun (WGS) entry which is preliminary data.</text>
</comment>
<keyword evidence="3" id="KW-0536">Nodulation</keyword>
<dbReference type="GO" id="GO:0016887">
    <property type="term" value="F:ATP hydrolysis activity"/>
    <property type="evidence" value="ECO:0007669"/>
    <property type="project" value="InterPro"/>
</dbReference>
<evidence type="ECO:0000313" key="8">
    <source>
        <dbReference type="Proteomes" id="UP000603434"/>
    </source>
</evidence>
<evidence type="ECO:0000256" key="5">
    <source>
        <dbReference type="ARBA" id="ARBA00022840"/>
    </source>
</evidence>
<evidence type="ECO:0000313" key="7">
    <source>
        <dbReference type="EMBL" id="MBC8359904.1"/>
    </source>
</evidence>
<dbReference type="GO" id="GO:0005524">
    <property type="term" value="F:ATP binding"/>
    <property type="evidence" value="ECO:0007669"/>
    <property type="project" value="UniProtKB-KW"/>
</dbReference>
<keyword evidence="4" id="KW-0547">Nucleotide-binding</keyword>
<comment type="similarity">
    <text evidence="1">Belongs to the ABC transporter superfamily.</text>
</comment>
<dbReference type="InterPro" id="IPR003593">
    <property type="entry name" value="AAA+_ATPase"/>
</dbReference>
<keyword evidence="5 7" id="KW-0067">ATP-binding</keyword>
<dbReference type="PANTHER" id="PTHR42711:SF5">
    <property type="entry name" value="ABC TRANSPORTER ATP-BINDING PROTEIN NATA"/>
    <property type="match status" value="1"/>
</dbReference>
<evidence type="ECO:0000256" key="2">
    <source>
        <dbReference type="ARBA" id="ARBA00022448"/>
    </source>
</evidence>
<evidence type="ECO:0000256" key="1">
    <source>
        <dbReference type="ARBA" id="ARBA00005417"/>
    </source>
</evidence>
<sequence>MLEPASDQIPVIKVHGLTKRFGNITAVDHIGFTVNKGEILGLLGPNGAGKTTTIQLLLGLTTPTSGRIMILGLDLEKQRRKILAKVNFSSAEIHLPSNLTVWENLNVFGKLYGVRQPQKSVKNLLDFFGISNTLHTRTGMLSTGQITRLNLAKALINDPEVLFLDEPTASLDPEIASRVRQMLLQIRKEREMTIIYTSHNMNEVEMMCDRILFMSRGRIVLEGTPEDIKHRTMVNSLEDLFITIARNGMLKDSVTQDQ</sequence>